<proteinExistence type="predicted"/>
<gene>
    <name evidence="1" type="ORF">APZ42_026954</name>
</gene>
<accession>A0A164RTL8</accession>
<sequence length="50" mass="5805">MTEIPDNTVNILSLHYFLNNNEAFTIADYGSPEWFLARLNGHMIDIKNHI</sequence>
<reference evidence="1 2" key="1">
    <citation type="submission" date="2016-03" db="EMBL/GenBank/DDBJ databases">
        <title>EvidentialGene: Evidence-directed Construction of Genes on Genomes.</title>
        <authorList>
            <person name="Gilbert D.G."/>
            <person name="Choi J.-H."/>
            <person name="Mockaitis K."/>
            <person name="Colbourne J."/>
            <person name="Pfrender M."/>
        </authorList>
    </citation>
    <scope>NUCLEOTIDE SEQUENCE [LARGE SCALE GENOMIC DNA]</scope>
    <source>
        <strain evidence="1 2">Xinb3</strain>
        <tissue evidence="1">Complete organism</tissue>
    </source>
</reference>
<dbReference type="Proteomes" id="UP000076858">
    <property type="component" value="Unassembled WGS sequence"/>
</dbReference>
<protein>
    <submittedName>
        <fullName evidence="1">Uncharacterized protein</fullName>
    </submittedName>
</protein>
<dbReference type="AlphaFoldDB" id="A0A164RTL8"/>
<evidence type="ECO:0000313" key="1">
    <source>
        <dbReference type="EMBL" id="KZS08930.1"/>
    </source>
</evidence>
<dbReference type="EMBL" id="LRGB01002140">
    <property type="protein sequence ID" value="KZS08930.1"/>
    <property type="molecule type" value="Genomic_DNA"/>
</dbReference>
<keyword evidence="2" id="KW-1185">Reference proteome</keyword>
<name>A0A164RTL8_9CRUS</name>
<evidence type="ECO:0000313" key="2">
    <source>
        <dbReference type="Proteomes" id="UP000076858"/>
    </source>
</evidence>
<comment type="caution">
    <text evidence="1">The sequence shown here is derived from an EMBL/GenBank/DDBJ whole genome shotgun (WGS) entry which is preliminary data.</text>
</comment>
<organism evidence="1 2">
    <name type="scientific">Daphnia magna</name>
    <dbReference type="NCBI Taxonomy" id="35525"/>
    <lineage>
        <taxon>Eukaryota</taxon>
        <taxon>Metazoa</taxon>
        <taxon>Ecdysozoa</taxon>
        <taxon>Arthropoda</taxon>
        <taxon>Crustacea</taxon>
        <taxon>Branchiopoda</taxon>
        <taxon>Diplostraca</taxon>
        <taxon>Cladocera</taxon>
        <taxon>Anomopoda</taxon>
        <taxon>Daphniidae</taxon>
        <taxon>Daphnia</taxon>
    </lineage>
</organism>